<accession>A0AAD8MMS6</accession>
<dbReference type="AlphaFoldDB" id="A0AAD8MMS6"/>
<reference evidence="2" key="2">
    <citation type="submission" date="2023-05" db="EMBL/GenBank/DDBJ databases">
        <authorList>
            <person name="Schelkunov M.I."/>
        </authorList>
    </citation>
    <scope>NUCLEOTIDE SEQUENCE</scope>
    <source>
        <strain evidence="2">Hsosn_3</strain>
        <tissue evidence="2">Leaf</tissue>
    </source>
</reference>
<evidence type="ECO:0000313" key="3">
    <source>
        <dbReference type="Proteomes" id="UP001237642"/>
    </source>
</evidence>
<reference evidence="2" key="1">
    <citation type="submission" date="2023-02" db="EMBL/GenBank/DDBJ databases">
        <title>Genome of toxic invasive species Heracleum sosnowskyi carries increased number of genes despite the absence of recent whole-genome duplications.</title>
        <authorList>
            <person name="Schelkunov M."/>
            <person name="Shtratnikova V."/>
            <person name="Makarenko M."/>
            <person name="Klepikova A."/>
            <person name="Omelchenko D."/>
            <person name="Novikova G."/>
            <person name="Obukhova E."/>
            <person name="Bogdanov V."/>
            <person name="Penin A."/>
            <person name="Logacheva M."/>
        </authorList>
    </citation>
    <scope>NUCLEOTIDE SEQUENCE</scope>
    <source>
        <strain evidence="2">Hsosn_3</strain>
        <tissue evidence="2">Leaf</tissue>
    </source>
</reference>
<gene>
    <name evidence="2" type="ORF">POM88_020115</name>
</gene>
<feature type="region of interest" description="Disordered" evidence="1">
    <location>
        <begin position="206"/>
        <end position="230"/>
    </location>
</feature>
<proteinExistence type="predicted"/>
<sequence>MDIGREVARNDSHEPGKHSRLWLPKDIYDVIKNRKGTEAIEELTSIKRLHLGGCSPSLLAYTFTQSVFQKYSGFGHQILICIALAEFPDWISQSNDLGTTVTLNLASNVLHTFLGIILCFKHRDNNSHRIHYSLRNTISGSVWSHNLYTLDHNESWMVIVPRSLCPVNIDGYNRIELRTKNADVLGYHLLHSTTVTVEDERSCPSKRLKHLESDEKSYPSKRSKHLESDD</sequence>
<protein>
    <submittedName>
        <fullName evidence="2">Uncharacterized protein</fullName>
    </submittedName>
</protein>
<name>A0AAD8MMS6_9APIA</name>
<evidence type="ECO:0000313" key="2">
    <source>
        <dbReference type="EMBL" id="KAK1382380.1"/>
    </source>
</evidence>
<evidence type="ECO:0000256" key="1">
    <source>
        <dbReference type="SAM" id="MobiDB-lite"/>
    </source>
</evidence>
<comment type="caution">
    <text evidence="2">The sequence shown here is derived from an EMBL/GenBank/DDBJ whole genome shotgun (WGS) entry which is preliminary data.</text>
</comment>
<organism evidence="2 3">
    <name type="scientific">Heracleum sosnowskyi</name>
    <dbReference type="NCBI Taxonomy" id="360622"/>
    <lineage>
        <taxon>Eukaryota</taxon>
        <taxon>Viridiplantae</taxon>
        <taxon>Streptophyta</taxon>
        <taxon>Embryophyta</taxon>
        <taxon>Tracheophyta</taxon>
        <taxon>Spermatophyta</taxon>
        <taxon>Magnoliopsida</taxon>
        <taxon>eudicotyledons</taxon>
        <taxon>Gunneridae</taxon>
        <taxon>Pentapetalae</taxon>
        <taxon>asterids</taxon>
        <taxon>campanulids</taxon>
        <taxon>Apiales</taxon>
        <taxon>Apiaceae</taxon>
        <taxon>Apioideae</taxon>
        <taxon>apioid superclade</taxon>
        <taxon>Tordylieae</taxon>
        <taxon>Tordyliinae</taxon>
        <taxon>Heracleum</taxon>
    </lineage>
</organism>
<dbReference type="EMBL" id="JAUIZM010000005">
    <property type="protein sequence ID" value="KAK1382380.1"/>
    <property type="molecule type" value="Genomic_DNA"/>
</dbReference>
<keyword evidence="3" id="KW-1185">Reference proteome</keyword>
<dbReference type="Proteomes" id="UP001237642">
    <property type="component" value="Unassembled WGS sequence"/>
</dbReference>